<evidence type="ECO:0000256" key="2">
    <source>
        <dbReference type="ARBA" id="ARBA00023015"/>
    </source>
</evidence>
<dbReference type="CDD" id="cd12148">
    <property type="entry name" value="fungal_TF_MHR"/>
    <property type="match status" value="1"/>
</dbReference>
<evidence type="ECO:0000313" key="8">
    <source>
        <dbReference type="EMBL" id="EPE05020.1"/>
    </source>
</evidence>
<protein>
    <submittedName>
        <fullName evidence="8">Fungal specific transcription factor</fullName>
    </submittedName>
</protein>
<dbReference type="SMART" id="SM00066">
    <property type="entry name" value="GAL4"/>
    <property type="match status" value="1"/>
</dbReference>
<keyword evidence="4" id="KW-0804">Transcription</keyword>
<feature type="compositionally biased region" description="Polar residues" evidence="6">
    <location>
        <begin position="769"/>
        <end position="786"/>
    </location>
</feature>
<dbReference type="Proteomes" id="UP000016923">
    <property type="component" value="Unassembled WGS sequence"/>
</dbReference>
<dbReference type="InterPro" id="IPR036864">
    <property type="entry name" value="Zn2-C6_fun-type_DNA-bd_sf"/>
</dbReference>
<dbReference type="GO" id="GO:0008270">
    <property type="term" value="F:zinc ion binding"/>
    <property type="evidence" value="ECO:0007669"/>
    <property type="project" value="InterPro"/>
</dbReference>
<accession>S3CW44</accession>
<reference evidence="8 9" key="1">
    <citation type="journal article" date="2013" name="BMC Genomics">
        <title>The genome and transcriptome of the pine saprophyte Ophiostoma piceae, and a comparison with the bark beetle-associated pine pathogen Grosmannia clavigera.</title>
        <authorList>
            <person name="Haridas S."/>
            <person name="Wang Y."/>
            <person name="Lim L."/>
            <person name="Massoumi Alamouti S."/>
            <person name="Jackman S."/>
            <person name="Docking R."/>
            <person name="Robertson G."/>
            <person name="Birol I."/>
            <person name="Bohlmann J."/>
            <person name="Breuil C."/>
        </authorList>
    </citation>
    <scope>NUCLEOTIDE SEQUENCE [LARGE SCALE GENOMIC DNA]</scope>
    <source>
        <strain evidence="8 9">UAMH 11346</strain>
    </source>
</reference>
<proteinExistence type="predicted"/>
<dbReference type="InterPro" id="IPR051127">
    <property type="entry name" value="Fungal_SecMet_Regulators"/>
</dbReference>
<dbReference type="GO" id="GO:0005634">
    <property type="term" value="C:nucleus"/>
    <property type="evidence" value="ECO:0007669"/>
    <property type="project" value="TreeGrafter"/>
</dbReference>
<dbReference type="VEuPathDB" id="FungiDB:F503_00174"/>
<dbReference type="InterPro" id="IPR007219">
    <property type="entry name" value="XnlR_reg_dom"/>
</dbReference>
<feature type="compositionally biased region" description="Polar residues" evidence="6">
    <location>
        <begin position="106"/>
        <end position="127"/>
    </location>
</feature>
<evidence type="ECO:0000256" key="1">
    <source>
        <dbReference type="ARBA" id="ARBA00022723"/>
    </source>
</evidence>
<feature type="compositionally biased region" description="Low complexity" evidence="6">
    <location>
        <begin position="88"/>
        <end position="105"/>
    </location>
</feature>
<dbReference type="GO" id="GO:0000981">
    <property type="term" value="F:DNA-binding transcription factor activity, RNA polymerase II-specific"/>
    <property type="evidence" value="ECO:0007669"/>
    <property type="project" value="InterPro"/>
</dbReference>
<dbReference type="InterPro" id="IPR001138">
    <property type="entry name" value="Zn2Cys6_DnaBD"/>
</dbReference>
<feature type="compositionally biased region" description="Polar residues" evidence="6">
    <location>
        <begin position="291"/>
        <end position="309"/>
    </location>
</feature>
<keyword evidence="5" id="KW-0539">Nucleus</keyword>
<dbReference type="SMART" id="SM00906">
    <property type="entry name" value="Fungal_trans"/>
    <property type="match status" value="1"/>
</dbReference>
<dbReference type="HOGENOM" id="CLU_008511_1_0_1"/>
<feature type="region of interest" description="Disordered" evidence="6">
    <location>
        <begin position="73"/>
        <end position="130"/>
    </location>
</feature>
<evidence type="ECO:0000256" key="6">
    <source>
        <dbReference type="SAM" id="MobiDB-lite"/>
    </source>
</evidence>
<feature type="region of interest" description="Disordered" evidence="6">
    <location>
        <begin position="749"/>
        <end position="799"/>
    </location>
</feature>
<feature type="region of interest" description="Disordered" evidence="6">
    <location>
        <begin position="291"/>
        <end position="322"/>
    </location>
</feature>
<evidence type="ECO:0000259" key="7">
    <source>
        <dbReference type="PROSITE" id="PS50048"/>
    </source>
</evidence>
<sequence>MASETRERQRRRKTTLACEPCRERKSRCDGRKPICSTCEHRSLGLEHYTKALHERIRQLERACAMNGVEVDASGQVTQKNQRLQPDQSNSRPNSRLSSPSILSISQLVGSGSDHQSPLQRTASGNPGTVSAAAVNSTSSVAAASSVTSPESMYPENATGVTAMGTILTEDDLDADSTEETFYGRSSAASFLKEAAGSLRNQSSAAGLNRPGPTTFTQGGFLSTGTPLPAAQPMLKLTDVDRFALPPRTLADHFLERFFTHVFYQYPFFDRDAFEEAYKSLWQSSSNLNRSGFDQRPATTPSPANTSNNRGGDMAAGDGGGPASSQLEGVGLGGKECSVGSIVFHCALNSVFALGCCFSDLPTSERAAALDVFANRSKSFVGLDLIDENNLGVVQAMLIISLVLQGTPFPNRCWNAVGMAARVAQGLGLHSDEAIASRRTLRGDERVRQIRRRTWQGCVVMDVLVSMTFGRPPMTSSLSISPETLDTSVGPDGQLDAETFKLMFSKENVKLSVILEGILQRIYRPWLTRDVPDSTTSTSNSSTGSNTFQVHHNLDTVVEIQGQLDHFQQYVTPFLSWTCREEVPESMSAADKHIMEINRNVLQARFIYIQLILYRPILSQLAADSASSPPAPQSILSRDSLRYSFAVECGKSCVEAAKRLILLVHGNYATDKSDVWWWNGLYACAAGLVLIVARSCSAVWKTLDSTETAVLWDKCQSILQDQAVFSAPARKSLNLLLKVSEHVLLKQAASETEQSGSSGGHGVGGPSVVTANSASSRNDINTNNNALTHAGGHQGATQGRYDRSNQIINPVDSNFLGQGRNIERSAGGLAQAIAGDQETTTTATLNAIAALRQQQQQLQGAAAAAGQLDLMTYFDPSAPSLLEDTYTMGPLFTWDQNFDFTFSTP</sequence>
<dbReference type="GO" id="GO:0006351">
    <property type="term" value="P:DNA-templated transcription"/>
    <property type="evidence" value="ECO:0007669"/>
    <property type="project" value="InterPro"/>
</dbReference>
<keyword evidence="3" id="KW-0238">DNA-binding</keyword>
<evidence type="ECO:0000313" key="9">
    <source>
        <dbReference type="Proteomes" id="UP000016923"/>
    </source>
</evidence>
<dbReference type="eggNOG" id="ENOG502RJRW">
    <property type="taxonomic scope" value="Eukaryota"/>
</dbReference>
<dbReference type="SUPFAM" id="SSF57701">
    <property type="entry name" value="Zn2/Cys6 DNA-binding domain"/>
    <property type="match status" value="1"/>
</dbReference>
<dbReference type="OrthoDB" id="424974at2759"/>
<dbReference type="Pfam" id="PF04082">
    <property type="entry name" value="Fungal_trans"/>
    <property type="match status" value="1"/>
</dbReference>
<evidence type="ECO:0000256" key="4">
    <source>
        <dbReference type="ARBA" id="ARBA00023163"/>
    </source>
</evidence>
<name>S3CW44_OPHP1</name>
<evidence type="ECO:0000256" key="5">
    <source>
        <dbReference type="ARBA" id="ARBA00023242"/>
    </source>
</evidence>
<dbReference type="GO" id="GO:0000435">
    <property type="term" value="P:positive regulation of transcription from RNA polymerase II promoter by galactose"/>
    <property type="evidence" value="ECO:0007669"/>
    <property type="project" value="TreeGrafter"/>
</dbReference>
<dbReference type="GO" id="GO:0000978">
    <property type="term" value="F:RNA polymerase II cis-regulatory region sequence-specific DNA binding"/>
    <property type="evidence" value="ECO:0007669"/>
    <property type="project" value="TreeGrafter"/>
</dbReference>
<dbReference type="CDD" id="cd00067">
    <property type="entry name" value="GAL4"/>
    <property type="match status" value="1"/>
</dbReference>
<feature type="compositionally biased region" description="Polar residues" evidence="6">
    <location>
        <begin position="74"/>
        <end position="87"/>
    </location>
</feature>
<dbReference type="PANTHER" id="PTHR47424">
    <property type="entry name" value="REGULATORY PROTEIN GAL4"/>
    <property type="match status" value="1"/>
</dbReference>
<dbReference type="EMBL" id="KE148158">
    <property type="protein sequence ID" value="EPE05020.1"/>
    <property type="molecule type" value="Genomic_DNA"/>
</dbReference>
<feature type="domain" description="Zn(2)-C6 fungal-type" evidence="7">
    <location>
        <begin position="17"/>
        <end position="46"/>
    </location>
</feature>
<dbReference type="Gene3D" id="4.10.240.10">
    <property type="entry name" value="Zn(2)-C6 fungal-type DNA-binding domain"/>
    <property type="match status" value="1"/>
</dbReference>
<dbReference type="OMA" id="THGRPSM"/>
<keyword evidence="1" id="KW-0479">Metal-binding</keyword>
<keyword evidence="2" id="KW-0805">Transcription regulation</keyword>
<dbReference type="AlphaFoldDB" id="S3CW44"/>
<evidence type="ECO:0000256" key="3">
    <source>
        <dbReference type="ARBA" id="ARBA00023125"/>
    </source>
</evidence>
<organism evidence="8 9">
    <name type="scientific">Ophiostoma piceae (strain UAMH 11346)</name>
    <name type="common">Sap stain fungus</name>
    <dbReference type="NCBI Taxonomy" id="1262450"/>
    <lineage>
        <taxon>Eukaryota</taxon>
        <taxon>Fungi</taxon>
        <taxon>Dikarya</taxon>
        <taxon>Ascomycota</taxon>
        <taxon>Pezizomycotina</taxon>
        <taxon>Sordariomycetes</taxon>
        <taxon>Sordariomycetidae</taxon>
        <taxon>Ophiostomatales</taxon>
        <taxon>Ophiostomataceae</taxon>
        <taxon>Ophiostoma</taxon>
    </lineage>
</organism>
<dbReference type="PROSITE" id="PS50048">
    <property type="entry name" value="ZN2_CY6_FUNGAL_2"/>
    <property type="match status" value="1"/>
</dbReference>
<dbReference type="STRING" id="1262450.S3CW44"/>
<dbReference type="Pfam" id="PF00172">
    <property type="entry name" value="Zn_clus"/>
    <property type="match status" value="1"/>
</dbReference>
<keyword evidence="9" id="KW-1185">Reference proteome</keyword>
<gene>
    <name evidence="8" type="ORF">F503_00174</name>
</gene>
<dbReference type="PANTHER" id="PTHR47424:SF3">
    <property type="entry name" value="REGULATORY PROTEIN GAL4"/>
    <property type="match status" value="1"/>
</dbReference>